<dbReference type="EMBL" id="CAJOBE010060651">
    <property type="protein sequence ID" value="CAF4385230.1"/>
    <property type="molecule type" value="Genomic_DNA"/>
</dbReference>
<sequence length="73" mass="8046">MTLLIEDASNSYSIATGDFNNDKEVDIAVANFGTNDISVLLLRYQPDFVNSTVYYQKTNPHPSAVAIGDFNND</sequence>
<gene>
    <name evidence="2" type="ORF">FNK824_LOCUS43439</name>
</gene>
<comment type="caution">
    <text evidence="2">The sequence shown here is derived from an EMBL/GenBank/DDBJ whole genome shotgun (WGS) entry which is preliminary data.</text>
</comment>
<dbReference type="SUPFAM" id="SSF69318">
    <property type="entry name" value="Integrin alpha N-terminal domain"/>
    <property type="match status" value="1"/>
</dbReference>
<keyword evidence="1" id="KW-0732">Signal</keyword>
<dbReference type="Gene3D" id="2.130.10.130">
    <property type="entry name" value="Integrin alpha, N-terminal"/>
    <property type="match status" value="1"/>
</dbReference>
<dbReference type="AlphaFoldDB" id="A0A820N3K5"/>
<evidence type="ECO:0008006" key="4">
    <source>
        <dbReference type="Google" id="ProtNLM"/>
    </source>
</evidence>
<protein>
    <recommendedName>
        <fullName evidence="4">VCBS repeat-containing protein</fullName>
    </recommendedName>
</protein>
<dbReference type="InterPro" id="IPR013517">
    <property type="entry name" value="FG-GAP"/>
</dbReference>
<evidence type="ECO:0000313" key="2">
    <source>
        <dbReference type="EMBL" id="CAF4385230.1"/>
    </source>
</evidence>
<name>A0A820N3K5_9BILA</name>
<accession>A0A820N3K5</accession>
<organism evidence="2 3">
    <name type="scientific">Rotaria sordida</name>
    <dbReference type="NCBI Taxonomy" id="392033"/>
    <lineage>
        <taxon>Eukaryota</taxon>
        <taxon>Metazoa</taxon>
        <taxon>Spiralia</taxon>
        <taxon>Gnathifera</taxon>
        <taxon>Rotifera</taxon>
        <taxon>Eurotatoria</taxon>
        <taxon>Bdelloidea</taxon>
        <taxon>Philodinida</taxon>
        <taxon>Philodinidae</taxon>
        <taxon>Rotaria</taxon>
    </lineage>
</organism>
<evidence type="ECO:0000313" key="3">
    <source>
        <dbReference type="Proteomes" id="UP000663874"/>
    </source>
</evidence>
<feature type="non-terminal residue" evidence="2">
    <location>
        <position position="73"/>
    </location>
</feature>
<dbReference type="Pfam" id="PF13517">
    <property type="entry name" value="FG-GAP_3"/>
    <property type="match status" value="1"/>
</dbReference>
<dbReference type="Proteomes" id="UP000663874">
    <property type="component" value="Unassembled WGS sequence"/>
</dbReference>
<proteinExistence type="predicted"/>
<dbReference type="InterPro" id="IPR028994">
    <property type="entry name" value="Integrin_alpha_N"/>
</dbReference>
<reference evidence="2" key="1">
    <citation type="submission" date="2021-02" db="EMBL/GenBank/DDBJ databases">
        <authorList>
            <person name="Nowell W R."/>
        </authorList>
    </citation>
    <scope>NUCLEOTIDE SEQUENCE</scope>
</reference>
<evidence type="ECO:0000256" key="1">
    <source>
        <dbReference type="ARBA" id="ARBA00022729"/>
    </source>
</evidence>